<dbReference type="AlphaFoldDB" id="A0A9X4AF69"/>
<dbReference type="Proteomes" id="UP001145069">
    <property type="component" value="Unassembled WGS sequence"/>
</dbReference>
<dbReference type="PANTHER" id="PTHR43019">
    <property type="entry name" value="SERINE ENDOPROTEASE DEGS"/>
    <property type="match status" value="1"/>
</dbReference>
<accession>A0A9X4AF69</accession>
<dbReference type="PRINTS" id="PR00834">
    <property type="entry name" value="PROTEASES2C"/>
</dbReference>
<dbReference type="RefSeq" id="WP_272446751.1">
    <property type="nucleotide sequence ID" value="NZ_JAMQKC010000012.1"/>
</dbReference>
<proteinExistence type="predicted"/>
<keyword evidence="2" id="KW-1133">Transmembrane helix</keyword>
<gene>
    <name evidence="3" type="ORF">NC799_12315</name>
</gene>
<comment type="caution">
    <text evidence="3">The sequence shown here is derived from an EMBL/GenBank/DDBJ whole genome shotgun (WGS) entry which is preliminary data.</text>
</comment>
<organism evidence="3 4">
    <name type="scientific">Aquibacillus salsiterrae</name>
    <dbReference type="NCBI Taxonomy" id="2950439"/>
    <lineage>
        <taxon>Bacteria</taxon>
        <taxon>Bacillati</taxon>
        <taxon>Bacillota</taxon>
        <taxon>Bacilli</taxon>
        <taxon>Bacillales</taxon>
        <taxon>Bacillaceae</taxon>
        <taxon>Aquibacillus</taxon>
    </lineage>
</organism>
<reference evidence="3" key="1">
    <citation type="submission" date="2022-06" db="EMBL/GenBank/DDBJ databases">
        <title>Aquibacillus sp. a new bacterium isolated from soil saline samples.</title>
        <authorList>
            <person name="Galisteo C."/>
            <person name="De La Haba R."/>
            <person name="Sanchez-Porro C."/>
            <person name="Ventosa A."/>
        </authorList>
    </citation>
    <scope>NUCLEOTIDE SEQUENCE</scope>
    <source>
        <strain evidence="3">3ASR75-54</strain>
    </source>
</reference>
<feature type="transmembrane region" description="Helical" evidence="2">
    <location>
        <begin position="55"/>
        <end position="72"/>
    </location>
</feature>
<keyword evidence="3" id="KW-0645">Protease</keyword>
<protein>
    <submittedName>
        <fullName evidence="3">Serine protease</fullName>
    </submittedName>
</protein>
<sequence>MGNSDYEDKKDIIDEDLYEEIDDEEMYELIEQQRKKIKQRTSDNQQKTRRIFPKWVIWLIASAMVIQVIAIIPKTFSIPAIDFLVTSARLSTLDVIEEYQKSVVVIEAGNSRGTGFSISEDGLILTNHHVIEDETNIMAAYPEDGLFDVDVIATYPDIDLALLKVEGNNLPFLELADKTTFEQQEPIYFIGNPLRFQGIANEGEVIGYTELDDWDKQILMLDAPIYKGNSGSPVISMNGQVIGVVFATLNDKDRGRVGLAVPIDYFHEAYQEKY</sequence>
<keyword evidence="2" id="KW-0472">Membrane</keyword>
<dbReference type="EMBL" id="JAMQKC010000012">
    <property type="protein sequence ID" value="MDC3417682.1"/>
    <property type="molecule type" value="Genomic_DNA"/>
</dbReference>
<dbReference type="Gene3D" id="2.40.10.120">
    <property type="match status" value="1"/>
</dbReference>
<dbReference type="InterPro" id="IPR009003">
    <property type="entry name" value="Peptidase_S1_PA"/>
</dbReference>
<keyword evidence="2" id="KW-0812">Transmembrane</keyword>
<evidence type="ECO:0000256" key="1">
    <source>
        <dbReference type="ARBA" id="ARBA00022825"/>
    </source>
</evidence>
<keyword evidence="4" id="KW-1185">Reference proteome</keyword>
<evidence type="ECO:0000313" key="4">
    <source>
        <dbReference type="Proteomes" id="UP001145069"/>
    </source>
</evidence>
<name>A0A9X4AF69_9BACI</name>
<dbReference type="GO" id="GO:0004252">
    <property type="term" value="F:serine-type endopeptidase activity"/>
    <property type="evidence" value="ECO:0007669"/>
    <property type="project" value="InterPro"/>
</dbReference>
<keyword evidence="1" id="KW-0720">Serine protease</keyword>
<dbReference type="InterPro" id="IPR001940">
    <property type="entry name" value="Peptidase_S1C"/>
</dbReference>
<dbReference type="GO" id="GO:0006508">
    <property type="term" value="P:proteolysis"/>
    <property type="evidence" value="ECO:0007669"/>
    <property type="project" value="UniProtKB-KW"/>
</dbReference>
<dbReference type="Pfam" id="PF13365">
    <property type="entry name" value="Trypsin_2"/>
    <property type="match status" value="1"/>
</dbReference>
<dbReference type="SUPFAM" id="SSF50494">
    <property type="entry name" value="Trypsin-like serine proteases"/>
    <property type="match status" value="1"/>
</dbReference>
<dbReference type="PANTHER" id="PTHR43019:SF23">
    <property type="entry name" value="PROTEASE DO-LIKE 5, CHLOROPLASTIC"/>
    <property type="match status" value="1"/>
</dbReference>
<keyword evidence="1" id="KW-0378">Hydrolase</keyword>
<evidence type="ECO:0000256" key="2">
    <source>
        <dbReference type="SAM" id="Phobius"/>
    </source>
</evidence>
<evidence type="ECO:0000313" key="3">
    <source>
        <dbReference type="EMBL" id="MDC3417682.1"/>
    </source>
</evidence>